<dbReference type="RefSeq" id="WP_125568701.1">
    <property type="nucleotide sequence ID" value="NZ_AP019307.1"/>
</dbReference>
<dbReference type="EMBL" id="AP019307">
    <property type="protein sequence ID" value="BBH17497.1"/>
    <property type="molecule type" value="Genomic_DNA"/>
</dbReference>
<name>A0A3G9IEZ0_9ACTN</name>
<evidence type="ECO:0008006" key="3">
    <source>
        <dbReference type="Google" id="ProtNLM"/>
    </source>
</evidence>
<sequence>MSTATVPTHIRTTDGVVKVDAGQRIPEGALPSEVVRLAAAGIIQPDAVNFKAMNLADLKAWAADHGVDLGEATKKADIIAALEAAGV</sequence>
<protein>
    <recommendedName>
        <fullName evidence="3">Rho termination factor N-terminal domain-containing protein</fullName>
    </recommendedName>
</protein>
<organism evidence="1 2">
    <name type="scientific">Nocardioides baekrokdamisoli</name>
    <dbReference type="NCBI Taxonomy" id="1804624"/>
    <lineage>
        <taxon>Bacteria</taxon>
        <taxon>Bacillati</taxon>
        <taxon>Actinomycetota</taxon>
        <taxon>Actinomycetes</taxon>
        <taxon>Propionibacteriales</taxon>
        <taxon>Nocardioidaceae</taxon>
        <taxon>Nocardioides</taxon>
    </lineage>
</organism>
<evidence type="ECO:0000313" key="2">
    <source>
        <dbReference type="Proteomes" id="UP000271573"/>
    </source>
</evidence>
<dbReference type="Proteomes" id="UP000271573">
    <property type="component" value="Chromosome"/>
</dbReference>
<dbReference type="AlphaFoldDB" id="A0A3G9IEZ0"/>
<evidence type="ECO:0000313" key="1">
    <source>
        <dbReference type="EMBL" id="BBH17497.1"/>
    </source>
</evidence>
<reference evidence="1 2" key="1">
    <citation type="submission" date="2018-11" db="EMBL/GenBank/DDBJ databases">
        <title>Complete genome sequence of Nocardioides baekrokdamisoli strain KCTC 39748.</title>
        <authorList>
            <person name="Kang S.W."/>
            <person name="Lee K.C."/>
            <person name="Kim K.K."/>
            <person name="Kim J.S."/>
            <person name="Kim D.S."/>
            <person name="Ko S.H."/>
            <person name="Yang S.H."/>
            <person name="Shin Y.K."/>
            <person name="Lee J.S."/>
        </authorList>
    </citation>
    <scope>NUCLEOTIDE SEQUENCE [LARGE SCALE GENOMIC DNA]</scope>
    <source>
        <strain evidence="1 2">KCTC 39748</strain>
    </source>
</reference>
<keyword evidence="2" id="KW-1185">Reference proteome</keyword>
<gene>
    <name evidence="1" type="ORF">Back2_17840</name>
</gene>
<dbReference type="KEGG" id="nbe:Back2_17840"/>
<dbReference type="OrthoDB" id="7605636at2"/>
<accession>A0A3G9IEZ0</accession>
<proteinExistence type="predicted"/>